<evidence type="ECO:0000313" key="1">
    <source>
        <dbReference type="EMBL" id="ACL11180.1"/>
    </source>
</evidence>
<protein>
    <submittedName>
        <fullName evidence="1">Uncharacterized protein</fullName>
    </submittedName>
</protein>
<gene>
    <name evidence="1" type="ordered locus">DKAM_0854</name>
</gene>
<dbReference type="Proteomes" id="UP000006903">
    <property type="component" value="Chromosome"/>
</dbReference>
<sequence>MDALMQGVFDNIVDKVFNGDLYIVFKPLDLQLHGYHSKDNIVLNIPNRRSRRIGFGLLEVATESSSESVDWRLKLNGISVTKEFKPHYMVRYKDRLISKFVYDVTPILNTEESMRREWVNLTVKHEGGSPVKLRKIQLAALYEDTDASTSLKYWTGLLVLYPGESYPLAKCKNIGGHGIRISSYIPQRTSRLIMRINGMRYELTSPYTEGFEEYIINNINTSPGDDAIALVNEGEGGAIITSSIILYSIRMPIPVIEVEDINASRAGGQLKIIVSLMNKGESSPDFIVFTVLYKGSMLTSMKIDKPLKSSERSISELVVPGIVKTGEPITLRIVWSKLSRTWFTEKQILVP</sequence>
<dbReference type="eggNOG" id="arCOG05992">
    <property type="taxonomic scope" value="Archaea"/>
</dbReference>
<dbReference type="KEGG" id="dka:DKAM_0854"/>
<dbReference type="AlphaFoldDB" id="B8D4Z9"/>
<proteinExistence type="predicted"/>
<evidence type="ECO:0000313" key="2">
    <source>
        <dbReference type="Proteomes" id="UP000006903"/>
    </source>
</evidence>
<reference evidence="1 2" key="1">
    <citation type="journal article" date="2009" name="J. Bacteriol.">
        <title>Complete genome sequence of the anaerobic, protein-degrading hyperthermophilic crenarchaeon Desulfurococcus kamchatkensis.</title>
        <authorList>
            <person name="Ravin N.V."/>
            <person name="Mardanov A.V."/>
            <person name="Beletsky A.V."/>
            <person name="Kublanov I.V."/>
            <person name="Kolganova T.V."/>
            <person name="Lebedinsky A.V."/>
            <person name="Chernyh N.A."/>
            <person name="Bonch-Osmolovskaya E.A."/>
            <person name="Skryabin K.G."/>
        </authorList>
    </citation>
    <scope>NUCLEOTIDE SEQUENCE [LARGE SCALE GENOMIC DNA]</scope>
    <source>
        <strain evidence="2">DSM 18924 / JCM 16383 / VKM B-2413 / 1221n</strain>
    </source>
</reference>
<organism evidence="1 2">
    <name type="scientific">Desulfurococcus amylolyticus (strain DSM 18924 / JCM 16383 / VKM B-2413 / 1221n)</name>
    <name type="common">Desulfurococcus kamchatkensis</name>
    <dbReference type="NCBI Taxonomy" id="490899"/>
    <lineage>
        <taxon>Archaea</taxon>
        <taxon>Thermoproteota</taxon>
        <taxon>Thermoprotei</taxon>
        <taxon>Desulfurococcales</taxon>
        <taxon>Desulfurococcaceae</taxon>
        <taxon>Desulfurococcus</taxon>
    </lineage>
</organism>
<name>B8D4Z9_DESA1</name>
<dbReference type="EMBL" id="CP001140">
    <property type="protein sequence ID" value="ACL11180.1"/>
    <property type="molecule type" value="Genomic_DNA"/>
</dbReference>
<dbReference type="HOGENOM" id="CLU_788950_0_0_2"/>
<accession>B8D4Z9</accession>